<dbReference type="EMBL" id="LAZR01001152">
    <property type="protein sequence ID" value="KKN49753.1"/>
    <property type="molecule type" value="Genomic_DNA"/>
</dbReference>
<sequence>MKIPKELRDKRELAGYAKKRKCSVKGCSEKAIRSLSKNAWKKYVEKGGLKIKDSPLRKIYLCKSHYSQANKFKKSLEKNFQKKGFLDNSRSTKKGNWEI</sequence>
<protein>
    <submittedName>
        <fullName evidence="1">Uncharacterized protein</fullName>
    </submittedName>
</protein>
<gene>
    <name evidence="1" type="ORF">LCGC14_0639480</name>
</gene>
<reference evidence="1" key="1">
    <citation type="journal article" date="2015" name="Nature">
        <title>Complex archaea that bridge the gap between prokaryotes and eukaryotes.</title>
        <authorList>
            <person name="Spang A."/>
            <person name="Saw J.H."/>
            <person name="Jorgensen S.L."/>
            <person name="Zaremba-Niedzwiedzka K."/>
            <person name="Martijn J."/>
            <person name="Lind A.E."/>
            <person name="van Eijk R."/>
            <person name="Schleper C."/>
            <person name="Guy L."/>
            <person name="Ettema T.J."/>
        </authorList>
    </citation>
    <scope>NUCLEOTIDE SEQUENCE</scope>
</reference>
<dbReference type="AlphaFoldDB" id="A0A0F9U7W7"/>
<proteinExistence type="predicted"/>
<evidence type="ECO:0000313" key="1">
    <source>
        <dbReference type="EMBL" id="KKN49753.1"/>
    </source>
</evidence>
<organism evidence="1">
    <name type="scientific">marine sediment metagenome</name>
    <dbReference type="NCBI Taxonomy" id="412755"/>
    <lineage>
        <taxon>unclassified sequences</taxon>
        <taxon>metagenomes</taxon>
        <taxon>ecological metagenomes</taxon>
    </lineage>
</organism>
<accession>A0A0F9U7W7</accession>
<name>A0A0F9U7W7_9ZZZZ</name>
<comment type="caution">
    <text evidence="1">The sequence shown here is derived from an EMBL/GenBank/DDBJ whole genome shotgun (WGS) entry which is preliminary data.</text>
</comment>